<name>A0ABW4N7G1_9SPHN</name>
<keyword evidence="8" id="KW-1185">Reference proteome</keyword>
<accession>A0ABW4N7G1</accession>
<dbReference type="PANTHER" id="PTHR32089">
    <property type="entry name" value="METHYL-ACCEPTING CHEMOTAXIS PROTEIN MCPB"/>
    <property type="match status" value="1"/>
</dbReference>
<sequence length="631" mass="67312">MAEGHDRASLRSYRRHFLYPLCAIMGAAGVIILALLIWLTVKSDAQEAKREAELANLVVTGRLDFMRRNQSDYATWDDSVANLVIALDPEWASDNIGPYLFRTQGYEHSFVIDGRNRAIYASDRLSQARIDPFAMMGPALTKAVAELRRKPVGEDHRRGGLVRIGDQLAAFSIAAIVPDPGKVSLPSGPASYLLFVDILTSEQLGALGAERGLTGLHFDAKATSTASAPGMSVLRNPHGRPLGHLAWSVQRPGTALRTMCLPPLALLLLAMALIGSRILRRCRLAIEQTDAAMRQSATDAQDARHALADLKAARSGAAAAEAAARERLEVIVRNVRRENDELNRRLAATRQAALSDAKQQLDAKLSPLLRAMQGQAQSLAGASEHVRDQGRGLGQLVDVATRAAEETERCMGKLTPEAAAFADTGREIEEEARAALVEVQRASDDGEQVQVSITALSASLDEIGRIVGGIDQLSRQTNLVALNARIEAARAGVAGEGFAVVANEVKALADHTAGLTRLVADQLDTLMRRTADTSNAARTVASALSRTELATGVITTVVQQQVQGASTIRQSIDAVAAESRNTAAAVADARSAIAVGLDAADRMDAVAMDLATMLGTLNDDIAIFLRQMEAA</sequence>
<gene>
    <name evidence="7" type="ORF">ACFSC3_00145</name>
</gene>
<feature type="transmembrane region" description="Helical" evidence="5">
    <location>
        <begin position="17"/>
        <end position="41"/>
    </location>
</feature>
<keyword evidence="4" id="KW-0175">Coiled coil</keyword>
<organism evidence="7 8">
    <name type="scientific">Sphingomonas floccifaciens</name>
    <dbReference type="NCBI Taxonomy" id="1844115"/>
    <lineage>
        <taxon>Bacteria</taxon>
        <taxon>Pseudomonadati</taxon>
        <taxon>Pseudomonadota</taxon>
        <taxon>Alphaproteobacteria</taxon>
        <taxon>Sphingomonadales</taxon>
        <taxon>Sphingomonadaceae</taxon>
        <taxon>Sphingomonas</taxon>
    </lineage>
</organism>
<dbReference type="Gene3D" id="1.10.287.950">
    <property type="entry name" value="Methyl-accepting chemotaxis protein"/>
    <property type="match status" value="1"/>
</dbReference>
<proteinExistence type="inferred from homology"/>
<dbReference type="PROSITE" id="PS50111">
    <property type="entry name" value="CHEMOTAXIS_TRANSDUC_2"/>
    <property type="match status" value="1"/>
</dbReference>
<evidence type="ECO:0000313" key="8">
    <source>
        <dbReference type="Proteomes" id="UP001597283"/>
    </source>
</evidence>
<dbReference type="InterPro" id="IPR007892">
    <property type="entry name" value="CHASE4"/>
</dbReference>
<protein>
    <submittedName>
        <fullName evidence="7">Methyl-accepting chemotaxis protein</fullName>
    </submittedName>
</protein>
<keyword evidence="5" id="KW-0812">Transmembrane</keyword>
<keyword evidence="5" id="KW-1133">Transmembrane helix</keyword>
<evidence type="ECO:0000259" key="6">
    <source>
        <dbReference type="PROSITE" id="PS50111"/>
    </source>
</evidence>
<evidence type="ECO:0000256" key="5">
    <source>
        <dbReference type="SAM" id="Phobius"/>
    </source>
</evidence>
<dbReference type="PANTHER" id="PTHR32089:SF112">
    <property type="entry name" value="LYSOZYME-LIKE PROTEIN-RELATED"/>
    <property type="match status" value="1"/>
</dbReference>
<comment type="caution">
    <text evidence="7">The sequence shown here is derived from an EMBL/GenBank/DDBJ whole genome shotgun (WGS) entry which is preliminary data.</text>
</comment>
<evidence type="ECO:0000313" key="7">
    <source>
        <dbReference type="EMBL" id="MFD1785971.1"/>
    </source>
</evidence>
<feature type="coiled-coil region" evidence="4">
    <location>
        <begin position="325"/>
        <end position="352"/>
    </location>
</feature>
<dbReference type="SUPFAM" id="SSF58104">
    <property type="entry name" value="Methyl-accepting chemotaxis protein (MCP) signaling domain"/>
    <property type="match status" value="1"/>
</dbReference>
<dbReference type="Pfam" id="PF00015">
    <property type="entry name" value="MCPsignal"/>
    <property type="match status" value="1"/>
</dbReference>
<dbReference type="SMART" id="SM00283">
    <property type="entry name" value="MA"/>
    <property type="match status" value="1"/>
</dbReference>
<dbReference type="Pfam" id="PF05228">
    <property type="entry name" value="CHASE4"/>
    <property type="match status" value="1"/>
</dbReference>
<keyword evidence="1 3" id="KW-0807">Transducer</keyword>
<evidence type="ECO:0000256" key="2">
    <source>
        <dbReference type="ARBA" id="ARBA00029447"/>
    </source>
</evidence>
<evidence type="ECO:0000256" key="1">
    <source>
        <dbReference type="ARBA" id="ARBA00023224"/>
    </source>
</evidence>
<dbReference type="Proteomes" id="UP001597283">
    <property type="component" value="Unassembled WGS sequence"/>
</dbReference>
<dbReference type="PRINTS" id="PR00260">
    <property type="entry name" value="CHEMTRNSDUCR"/>
</dbReference>
<reference evidence="8" key="1">
    <citation type="journal article" date="2019" name="Int. J. Syst. Evol. Microbiol.">
        <title>The Global Catalogue of Microorganisms (GCM) 10K type strain sequencing project: providing services to taxonomists for standard genome sequencing and annotation.</title>
        <authorList>
            <consortium name="The Broad Institute Genomics Platform"/>
            <consortium name="The Broad Institute Genome Sequencing Center for Infectious Disease"/>
            <person name="Wu L."/>
            <person name="Ma J."/>
        </authorList>
    </citation>
    <scope>NUCLEOTIDE SEQUENCE [LARGE SCALE GENOMIC DNA]</scope>
    <source>
        <strain evidence="8">Q85</strain>
    </source>
</reference>
<dbReference type="EMBL" id="JBHUFC010000001">
    <property type="protein sequence ID" value="MFD1785971.1"/>
    <property type="molecule type" value="Genomic_DNA"/>
</dbReference>
<feature type="domain" description="Methyl-accepting transducer" evidence="6">
    <location>
        <begin position="350"/>
        <end position="597"/>
    </location>
</feature>
<dbReference type="InterPro" id="IPR004089">
    <property type="entry name" value="MCPsignal_dom"/>
</dbReference>
<comment type="similarity">
    <text evidence="2">Belongs to the methyl-accepting chemotaxis (MCP) protein family.</text>
</comment>
<evidence type="ECO:0000256" key="3">
    <source>
        <dbReference type="PROSITE-ProRule" id="PRU00284"/>
    </source>
</evidence>
<keyword evidence="5" id="KW-0472">Membrane</keyword>
<evidence type="ECO:0000256" key="4">
    <source>
        <dbReference type="SAM" id="Coils"/>
    </source>
</evidence>
<dbReference type="InterPro" id="IPR004090">
    <property type="entry name" value="Chemotax_Me-accpt_rcpt"/>
</dbReference>